<comment type="caution">
    <text evidence="3">The sequence shown here is derived from an EMBL/GenBank/DDBJ whole genome shotgun (WGS) entry which is preliminary data.</text>
</comment>
<feature type="domain" description="Bro-N" evidence="1">
    <location>
        <begin position="32"/>
        <end position="141"/>
    </location>
</feature>
<evidence type="ECO:0000259" key="1">
    <source>
        <dbReference type="PROSITE" id="PS51750"/>
    </source>
</evidence>
<gene>
    <name evidence="3" type="ORF">GHO39_20990</name>
    <name evidence="2" type="ORF">GHO40_21740</name>
</gene>
<dbReference type="Proteomes" id="UP000441404">
    <property type="component" value="Unassembled WGS sequence"/>
</dbReference>
<dbReference type="PANTHER" id="PTHR36180:SF2">
    <property type="entry name" value="BRO FAMILY PROTEIN"/>
    <property type="match status" value="1"/>
</dbReference>
<name>A0A6A7YJF6_9PSED</name>
<evidence type="ECO:0000313" key="3">
    <source>
        <dbReference type="EMBL" id="MQT91596.1"/>
    </source>
</evidence>
<dbReference type="AlphaFoldDB" id="A0A6A7YJF6"/>
<protein>
    <submittedName>
        <fullName evidence="3">Phage antirepressor protein</fullName>
    </submittedName>
</protein>
<dbReference type="SMART" id="SM01040">
    <property type="entry name" value="Bro-N"/>
    <property type="match status" value="1"/>
</dbReference>
<dbReference type="PANTHER" id="PTHR36180">
    <property type="entry name" value="DNA-BINDING PROTEIN-RELATED-RELATED"/>
    <property type="match status" value="1"/>
</dbReference>
<evidence type="ECO:0000313" key="5">
    <source>
        <dbReference type="Proteomes" id="UP000489190"/>
    </source>
</evidence>
<evidence type="ECO:0000313" key="4">
    <source>
        <dbReference type="Proteomes" id="UP000441404"/>
    </source>
</evidence>
<dbReference type="Pfam" id="PF02498">
    <property type="entry name" value="Bro-N"/>
    <property type="match status" value="1"/>
</dbReference>
<accession>A0A6A7YJF6</accession>
<dbReference type="Proteomes" id="UP000489190">
    <property type="component" value="Unassembled WGS sequence"/>
</dbReference>
<evidence type="ECO:0000313" key="2">
    <source>
        <dbReference type="EMBL" id="MQT49333.1"/>
    </source>
</evidence>
<sequence>MKTITPDPPRSNNDYTHTLLSDHAATRRALAHYQIDPEPLNSRIFVRHRLQLRVVWLEDQMWCCARDLGRLMGRTLGRKGLAKLDADQHQELPIRSHGAVQDTLMLSESGAYAMLLYHYHPENRHLRQWLTHEVVPAIRCG</sequence>
<proteinExistence type="predicted"/>
<dbReference type="EMBL" id="WIWI01000066">
    <property type="protein sequence ID" value="MQT91596.1"/>
    <property type="molecule type" value="Genomic_DNA"/>
</dbReference>
<dbReference type="PROSITE" id="PS51750">
    <property type="entry name" value="BRO_N"/>
    <property type="match status" value="1"/>
</dbReference>
<dbReference type="RefSeq" id="WP_153330253.1">
    <property type="nucleotide sequence ID" value="NZ_WIWI01000066.1"/>
</dbReference>
<reference evidence="4 5" key="1">
    <citation type="submission" date="2019-10" db="EMBL/GenBank/DDBJ databases">
        <title>Evaluation of single-gene subtyping targets for Pseudomonas.</title>
        <authorList>
            <person name="Reichler S.J."/>
            <person name="Orsi R.H."/>
            <person name="Wiedmann M."/>
            <person name="Martin N.H."/>
            <person name="Murphy S.I."/>
        </authorList>
    </citation>
    <scope>NUCLEOTIDE SEQUENCE [LARGE SCALE GENOMIC DNA]</scope>
    <source>
        <strain evidence="3 5">FSL R10-3254</strain>
        <strain evidence="2 4">FSL R10-3257</strain>
    </source>
</reference>
<dbReference type="InterPro" id="IPR003497">
    <property type="entry name" value="BRO_N_domain"/>
</dbReference>
<organism evidence="3 5">
    <name type="scientific">Pseudomonas helleri</name>
    <dbReference type="NCBI Taxonomy" id="1608996"/>
    <lineage>
        <taxon>Bacteria</taxon>
        <taxon>Pseudomonadati</taxon>
        <taxon>Pseudomonadota</taxon>
        <taxon>Gammaproteobacteria</taxon>
        <taxon>Pseudomonadales</taxon>
        <taxon>Pseudomonadaceae</taxon>
        <taxon>Pseudomonas</taxon>
    </lineage>
</organism>
<dbReference type="EMBL" id="WIWJ01000051">
    <property type="protein sequence ID" value="MQT49333.1"/>
    <property type="molecule type" value="Genomic_DNA"/>
</dbReference>